<dbReference type="EMBL" id="LSRX01001156">
    <property type="protein sequence ID" value="OLP82913.1"/>
    <property type="molecule type" value="Genomic_DNA"/>
</dbReference>
<evidence type="ECO:0000256" key="1">
    <source>
        <dbReference type="ARBA" id="ARBA00004141"/>
    </source>
</evidence>
<dbReference type="InterPro" id="IPR000620">
    <property type="entry name" value="EamA_dom"/>
</dbReference>
<evidence type="ECO:0000313" key="7">
    <source>
        <dbReference type="Proteomes" id="UP000186817"/>
    </source>
</evidence>
<evidence type="ECO:0000256" key="2">
    <source>
        <dbReference type="ARBA" id="ARBA00022692"/>
    </source>
</evidence>
<keyword evidence="3" id="KW-1133">Transmembrane helix</keyword>
<organism evidence="6 7">
    <name type="scientific">Symbiodinium microadriaticum</name>
    <name type="common">Dinoflagellate</name>
    <name type="synonym">Zooxanthella microadriatica</name>
    <dbReference type="NCBI Taxonomy" id="2951"/>
    <lineage>
        <taxon>Eukaryota</taxon>
        <taxon>Sar</taxon>
        <taxon>Alveolata</taxon>
        <taxon>Dinophyceae</taxon>
        <taxon>Suessiales</taxon>
        <taxon>Symbiodiniaceae</taxon>
        <taxon>Symbiodinium</taxon>
    </lineage>
</organism>
<dbReference type="Proteomes" id="UP000186817">
    <property type="component" value="Unassembled WGS sequence"/>
</dbReference>
<gene>
    <name evidence="6" type="ORF">AK812_SmicGene36388</name>
</gene>
<keyword evidence="4" id="KW-0472">Membrane</keyword>
<dbReference type="OMA" id="CEARTNE"/>
<keyword evidence="2" id="KW-0812">Transmembrane</keyword>
<dbReference type="InterPro" id="IPR037185">
    <property type="entry name" value="EmrE-like"/>
</dbReference>
<evidence type="ECO:0000259" key="5">
    <source>
        <dbReference type="Pfam" id="PF00892"/>
    </source>
</evidence>
<evidence type="ECO:0000256" key="4">
    <source>
        <dbReference type="ARBA" id="ARBA00023136"/>
    </source>
</evidence>
<reference evidence="6 7" key="1">
    <citation type="submission" date="2016-02" db="EMBL/GenBank/DDBJ databases">
        <title>Genome analysis of coral dinoflagellate symbionts highlights evolutionary adaptations to a symbiotic lifestyle.</title>
        <authorList>
            <person name="Aranda M."/>
            <person name="Li Y."/>
            <person name="Liew Y.J."/>
            <person name="Baumgarten S."/>
            <person name="Simakov O."/>
            <person name="Wilson M."/>
            <person name="Piel J."/>
            <person name="Ashoor H."/>
            <person name="Bougouffa S."/>
            <person name="Bajic V.B."/>
            <person name="Ryu T."/>
            <person name="Ravasi T."/>
            <person name="Bayer T."/>
            <person name="Micklem G."/>
            <person name="Kim H."/>
            <person name="Bhak J."/>
            <person name="Lajeunesse T.C."/>
            <person name="Voolstra C.R."/>
        </authorList>
    </citation>
    <scope>NUCLEOTIDE SEQUENCE [LARGE SCALE GENOMIC DNA]</scope>
    <source>
        <strain evidence="6 7">CCMP2467</strain>
    </source>
</reference>
<comment type="caution">
    <text evidence="6">The sequence shown here is derived from an EMBL/GenBank/DDBJ whole genome shotgun (WGS) entry which is preliminary data.</text>
</comment>
<evidence type="ECO:0000313" key="6">
    <source>
        <dbReference type="EMBL" id="OLP82913.1"/>
    </source>
</evidence>
<dbReference type="OrthoDB" id="416560at2759"/>
<keyword evidence="7" id="KW-1185">Reference proteome</keyword>
<evidence type="ECO:0000256" key="3">
    <source>
        <dbReference type="ARBA" id="ARBA00022989"/>
    </source>
</evidence>
<protein>
    <recommendedName>
        <fullName evidence="5">EamA domain-containing protein</fullName>
    </recommendedName>
</protein>
<name>A0A1Q9CJ19_SYMMI</name>
<dbReference type="PANTHER" id="PTHR11132">
    <property type="entry name" value="SOLUTE CARRIER FAMILY 35"/>
    <property type="match status" value="1"/>
</dbReference>
<sequence>MALADLQHSAAAAVTGVIFLAICFILRKRPLSVIVMTCLFVASLVVTQILMSRLSSFYKHPGAVTTLHFVCVWVTCCIYWTGFGTKANKCEARTNEWFVRNILPIALSNPLTVVFNNTALVYAGAGVCAILGTLSPVSVAVLSYLVGRRLSLMSWFGVSVACCGALLIAAGEVKSIGAQSAPERTLVGILFALASVGTRSLKIVVMDFLLAPMEYASELSPLKEVSPMSPMQLYSLQAPWCVLTAFVFAVCTDSFPEAFAELTRDAAVLISFTCVSAVALNFLGVFVLKELGASSQQILGKLNTLMVGAISVGYLNEKVSMTVLLGSGVVLSGAFLVELGKEGLKKDFKSLPEPSNV</sequence>
<comment type="subcellular location">
    <subcellularLocation>
        <location evidence="1">Membrane</location>
        <topology evidence="1">Multi-pass membrane protein</topology>
    </subcellularLocation>
</comment>
<accession>A0A1Q9CJ19</accession>
<dbReference type="GO" id="GO:0016020">
    <property type="term" value="C:membrane"/>
    <property type="evidence" value="ECO:0007669"/>
    <property type="project" value="UniProtKB-SubCell"/>
</dbReference>
<dbReference type="SUPFAM" id="SSF103481">
    <property type="entry name" value="Multidrug resistance efflux transporter EmrE"/>
    <property type="match status" value="1"/>
</dbReference>
<dbReference type="InterPro" id="IPR050186">
    <property type="entry name" value="TPT_transporter"/>
</dbReference>
<dbReference type="Pfam" id="PF00892">
    <property type="entry name" value="EamA"/>
    <property type="match status" value="1"/>
</dbReference>
<proteinExistence type="predicted"/>
<feature type="domain" description="EamA" evidence="5">
    <location>
        <begin position="34"/>
        <end position="169"/>
    </location>
</feature>
<dbReference type="AlphaFoldDB" id="A0A1Q9CJ19"/>